<name>A0ABT3HE91_9HYPH</name>
<organism evidence="7 8">
    <name type="scientific">Rhodobium gokarnense</name>
    <dbReference type="NCBI Taxonomy" id="364296"/>
    <lineage>
        <taxon>Bacteria</taxon>
        <taxon>Pseudomonadati</taxon>
        <taxon>Pseudomonadota</taxon>
        <taxon>Alphaproteobacteria</taxon>
        <taxon>Hyphomicrobiales</taxon>
        <taxon>Rhodobiaceae</taxon>
        <taxon>Rhodobium</taxon>
    </lineage>
</organism>
<reference evidence="8" key="1">
    <citation type="submission" date="2023-07" db="EMBL/GenBank/DDBJ databases">
        <title>Genome sequencing of Purple Non-Sulfur Bacteria from various extreme environments.</title>
        <authorList>
            <person name="Mayer M."/>
        </authorList>
    </citation>
    <scope>NUCLEOTIDE SEQUENCE [LARGE SCALE GENOMIC DNA]</scope>
    <source>
        <strain evidence="8">DSM 17935</strain>
    </source>
</reference>
<evidence type="ECO:0000313" key="7">
    <source>
        <dbReference type="EMBL" id="MCW2308723.1"/>
    </source>
</evidence>
<keyword evidence="2 6" id="KW-0808">Transferase</keyword>
<comment type="caution">
    <text evidence="7">The sequence shown here is derived from an EMBL/GenBank/DDBJ whole genome shotgun (WGS) entry which is preliminary data.</text>
</comment>
<dbReference type="InterPro" id="IPR001690">
    <property type="entry name" value="Autoind_synthase"/>
</dbReference>
<evidence type="ECO:0000313" key="8">
    <source>
        <dbReference type="Proteomes" id="UP001209755"/>
    </source>
</evidence>
<evidence type="ECO:0000256" key="2">
    <source>
        <dbReference type="ARBA" id="ARBA00022679"/>
    </source>
</evidence>
<gene>
    <name evidence="7" type="ORF">M2319_003069</name>
</gene>
<evidence type="ECO:0000256" key="4">
    <source>
        <dbReference type="ARBA" id="ARBA00022929"/>
    </source>
</evidence>
<dbReference type="GO" id="GO:0016746">
    <property type="term" value="F:acyltransferase activity"/>
    <property type="evidence" value="ECO:0007669"/>
    <property type="project" value="UniProtKB-KW"/>
</dbReference>
<keyword evidence="4 5" id="KW-0071">Autoinducer synthesis</keyword>
<dbReference type="Proteomes" id="UP001209755">
    <property type="component" value="Unassembled WGS sequence"/>
</dbReference>
<evidence type="ECO:0000256" key="6">
    <source>
        <dbReference type="RuleBase" id="RU361135"/>
    </source>
</evidence>
<comment type="similarity">
    <text evidence="5 6">Belongs to the autoinducer synthase family.</text>
</comment>
<dbReference type="EMBL" id="JAOQNS010000008">
    <property type="protein sequence ID" value="MCW2308723.1"/>
    <property type="molecule type" value="Genomic_DNA"/>
</dbReference>
<comment type="catalytic activity">
    <reaction evidence="6">
        <text>a fatty acyl-[ACP] + S-adenosyl-L-methionine = an N-acyl-L-homoserine lactone + S-methyl-5'-thioadenosine + holo-[ACP] + H(+)</text>
        <dbReference type="Rhea" id="RHEA:10096"/>
        <dbReference type="Rhea" id="RHEA-COMP:9685"/>
        <dbReference type="Rhea" id="RHEA-COMP:14125"/>
        <dbReference type="ChEBI" id="CHEBI:15378"/>
        <dbReference type="ChEBI" id="CHEBI:17509"/>
        <dbReference type="ChEBI" id="CHEBI:55474"/>
        <dbReference type="ChEBI" id="CHEBI:59789"/>
        <dbReference type="ChEBI" id="CHEBI:64479"/>
        <dbReference type="ChEBI" id="CHEBI:138651"/>
        <dbReference type="EC" id="2.3.1.184"/>
    </reaction>
</comment>
<protein>
    <recommendedName>
        <fullName evidence="6">Acyl-homoserine-lactone synthase</fullName>
        <ecNumber evidence="6">2.3.1.184</ecNumber>
    </recommendedName>
    <alternativeName>
        <fullName evidence="6">Autoinducer synthesis protein</fullName>
    </alternativeName>
</protein>
<keyword evidence="8" id="KW-1185">Reference proteome</keyword>
<evidence type="ECO:0000256" key="1">
    <source>
        <dbReference type="ARBA" id="ARBA00022654"/>
    </source>
</evidence>
<dbReference type="PRINTS" id="PR01549">
    <property type="entry name" value="AUTOINDCRSYN"/>
</dbReference>
<dbReference type="InterPro" id="IPR016181">
    <property type="entry name" value="Acyl_CoA_acyltransferase"/>
</dbReference>
<dbReference type="SUPFAM" id="SSF55729">
    <property type="entry name" value="Acyl-CoA N-acyltransferases (Nat)"/>
    <property type="match status" value="1"/>
</dbReference>
<evidence type="ECO:0000256" key="3">
    <source>
        <dbReference type="ARBA" id="ARBA00022691"/>
    </source>
</evidence>
<dbReference type="RefSeq" id="WP_264602329.1">
    <property type="nucleotide sequence ID" value="NZ_JAOQNS010000008.1"/>
</dbReference>
<dbReference type="PANTHER" id="PTHR39322">
    <property type="entry name" value="ACYL-HOMOSERINE-LACTONE SYNTHASE"/>
    <property type="match status" value="1"/>
</dbReference>
<keyword evidence="1 5" id="KW-0673">Quorum sensing</keyword>
<dbReference type="PANTHER" id="PTHR39322:SF1">
    <property type="entry name" value="ISOVALERYL-HOMOSERINE LACTONE SYNTHASE"/>
    <property type="match status" value="1"/>
</dbReference>
<dbReference type="Pfam" id="PF00765">
    <property type="entry name" value="Autoind_synth"/>
    <property type="match status" value="1"/>
</dbReference>
<sequence>MACVIEGHKAHLYRDELEKIYRLRHQVFVEERGWKDLWKPDGREIDQFDTESAVHIAAFRNGEAAGCARLLPTVGPHLLTDVYPWLCERGPIPRGPHIIEWGRHCVAKAWRDGGQPSRVGAELILGVLEYCLPRGITECTGESDPVWISGFLQLGFDVDPLGLPEVIDDGPVVAVKMTFSDKTLETTRSVVGIPHSVLEPDREEMPVGELRLQH</sequence>
<dbReference type="EC" id="2.3.1.184" evidence="6"/>
<evidence type="ECO:0000256" key="5">
    <source>
        <dbReference type="PROSITE-ProRule" id="PRU00533"/>
    </source>
</evidence>
<dbReference type="Gene3D" id="3.40.630.30">
    <property type="match status" value="1"/>
</dbReference>
<proteinExistence type="inferred from homology"/>
<accession>A0ABT3HE91</accession>
<keyword evidence="7" id="KW-0012">Acyltransferase</keyword>
<keyword evidence="3 6" id="KW-0949">S-adenosyl-L-methionine</keyword>
<dbReference type="PROSITE" id="PS51187">
    <property type="entry name" value="AUTOINDUCER_SYNTH_2"/>
    <property type="match status" value="1"/>
</dbReference>